<dbReference type="PRINTS" id="PR01415">
    <property type="entry name" value="ANKYRIN"/>
</dbReference>
<dbReference type="Gene3D" id="1.25.40.20">
    <property type="entry name" value="Ankyrin repeat-containing domain"/>
    <property type="match status" value="3"/>
</dbReference>
<dbReference type="AlphaFoldDB" id="A0A9P3EUM5"/>
<reference evidence="4 5" key="1">
    <citation type="submission" date="2018-10" db="EMBL/GenBank/DDBJ databases">
        <title>Pan-genome distribution and transcriptional activeness of fungal secondary metabolism genes in Aspergillus section Fumigati.</title>
        <authorList>
            <person name="Takahashi H."/>
            <person name="Umemura M."/>
            <person name="Ninomiya A."/>
            <person name="Kusuya Y."/>
            <person name="Urayama S."/>
            <person name="Shimizu M."/>
            <person name="Watanabe A."/>
            <person name="Kamei K."/>
            <person name="Yaguchi T."/>
            <person name="Hagiwara D."/>
        </authorList>
    </citation>
    <scope>NUCLEOTIDE SEQUENCE [LARGE SCALE GENOMIC DNA]</scope>
    <source>
        <strain evidence="4 5">IFM 55266</strain>
    </source>
</reference>
<organism evidence="4 5">
    <name type="scientific">Aspergillus pseudoviridinutans</name>
    <dbReference type="NCBI Taxonomy" id="1517512"/>
    <lineage>
        <taxon>Eukaryota</taxon>
        <taxon>Fungi</taxon>
        <taxon>Dikarya</taxon>
        <taxon>Ascomycota</taxon>
        <taxon>Pezizomycotina</taxon>
        <taxon>Eurotiomycetes</taxon>
        <taxon>Eurotiomycetidae</taxon>
        <taxon>Eurotiales</taxon>
        <taxon>Aspergillaceae</taxon>
        <taxon>Aspergillus</taxon>
        <taxon>Aspergillus subgen. Fumigati</taxon>
    </lineage>
</organism>
<evidence type="ECO:0000256" key="2">
    <source>
        <dbReference type="ARBA" id="ARBA00023043"/>
    </source>
</evidence>
<dbReference type="PROSITE" id="PS50297">
    <property type="entry name" value="ANK_REP_REGION"/>
    <property type="match status" value="8"/>
</dbReference>
<dbReference type="RefSeq" id="XP_043157543.1">
    <property type="nucleotide sequence ID" value="XM_043301608.1"/>
</dbReference>
<feature type="repeat" description="ANK" evidence="3">
    <location>
        <begin position="559"/>
        <end position="591"/>
    </location>
</feature>
<feature type="repeat" description="ANK" evidence="3">
    <location>
        <begin position="403"/>
        <end position="435"/>
    </location>
</feature>
<dbReference type="Pfam" id="PF00023">
    <property type="entry name" value="Ank"/>
    <property type="match status" value="1"/>
</dbReference>
<proteinExistence type="predicted"/>
<dbReference type="EMBL" id="BHVY01000004">
    <property type="protein sequence ID" value="GIJ86797.1"/>
    <property type="molecule type" value="Genomic_DNA"/>
</dbReference>
<feature type="repeat" description="ANK" evidence="3">
    <location>
        <begin position="103"/>
        <end position="135"/>
    </location>
</feature>
<dbReference type="SMART" id="SM00248">
    <property type="entry name" value="ANK"/>
    <property type="match status" value="20"/>
</dbReference>
<feature type="repeat" description="ANK" evidence="3">
    <location>
        <begin position="658"/>
        <end position="690"/>
    </location>
</feature>
<feature type="repeat" description="ANK" evidence="3">
    <location>
        <begin position="625"/>
        <end position="657"/>
    </location>
</feature>
<feature type="repeat" description="ANK" evidence="3">
    <location>
        <begin position="238"/>
        <end position="270"/>
    </location>
</feature>
<dbReference type="Proteomes" id="UP001043456">
    <property type="component" value="Unassembled WGS sequence"/>
</dbReference>
<feature type="repeat" description="ANK" evidence="3">
    <location>
        <begin position="592"/>
        <end position="624"/>
    </location>
</feature>
<name>A0A9P3EUM5_9EURO</name>
<dbReference type="InterPro" id="IPR036770">
    <property type="entry name" value="Ankyrin_rpt-contain_sf"/>
</dbReference>
<dbReference type="PANTHER" id="PTHR24126:SF14">
    <property type="entry name" value="ANK_REP_REGION DOMAIN-CONTAINING PROTEIN"/>
    <property type="match status" value="1"/>
</dbReference>
<dbReference type="GeneID" id="67004304"/>
<evidence type="ECO:0000256" key="3">
    <source>
        <dbReference type="PROSITE-ProRule" id="PRU00023"/>
    </source>
</evidence>
<dbReference type="SUPFAM" id="SSF48403">
    <property type="entry name" value="Ankyrin repeat"/>
    <property type="match status" value="2"/>
</dbReference>
<feature type="repeat" description="ANK" evidence="3">
    <location>
        <begin position="436"/>
        <end position="468"/>
    </location>
</feature>
<dbReference type="OrthoDB" id="4772757at2759"/>
<feature type="repeat" description="ANK" evidence="3">
    <location>
        <begin position="526"/>
        <end position="558"/>
    </location>
</feature>
<keyword evidence="2 3" id="KW-0040">ANK repeat</keyword>
<evidence type="ECO:0008006" key="6">
    <source>
        <dbReference type="Google" id="ProtNLM"/>
    </source>
</evidence>
<keyword evidence="5" id="KW-1185">Reference proteome</keyword>
<comment type="caution">
    <text evidence="4">The sequence shown here is derived from an EMBL/GenBank/DDBJ whole genome shotgun (WGS) entry which is preliminary data.</text>
</comment>
<accession>A0A9P3EUM5</accession>
<dbReference type="PANTHER" id="PTHR24126">
    <property type="entry name" value="ANKYRIN REPEAT, PH AND SEC7 DOMAIN CONTAINING PROTEIN SECG-RELATED"/>
    <property type="match status" value="1"/>
</dbReference>
<sequence length="727" mass="79554">MSSNGAAGKGRLATIRRLMDYAPNGYFRCVRGEVSLRHAARSGQIEINRWLLDSGVDPYCTQTRSDDFKSLAYINRVAPVLIAARRGHTEAAKVLLDSMTDFDYVTPLYIAAEKGVEAVVELLLQRGARMDMIGYARETSLHAAISANSIKAVSLLIEHGANVNAIDSSQETALKRSLSDRTGPGILKLLLDAGADFTVPNKHGITPVKWVFNKRAKEKVRLLLNAIESRGVSSDLPESPTTLLRAAIVAQHDLAYRLLAQGADVNQRERDEGWTQLMEAAQQEQDGLFDLVLQKSLDVNSADGRGRTALSFAAEHGSEHKVRALLKRNASDRARFWYLTPLTYAAENHHLQVVLLLLRQKKGVDLADDSLRSAVTSAVAFGDVQFLELIQEKGKLDQPDWRYGDTVLHHAASRGDLAVVKWLLNQSVGVDTAGCDERAPLMLAACSRNDAVVEQLLQHGARIDARDVDRATALHWALPRWIDPSLEISNCDSTLGVDLKRGLPGNSIIVKMLVEVDADLEAKNAMDETPLTCAVINGSESAVRLLLEKGVNSESCDKSGSVPLLFAAWKGHTAVVSLLLEYGARIDSTNADGNTALMLAADNGHHETILSLLARPAEINRVNHAHRAALSCAAEKGHDKAVEILLRYGAEVDLPDHTGRTPLLCAAQNKHERCVELLVQGSADVTRGDIEGRTPLWWASRRDQRSSRKSHDAAIRILYDRHPAARS</sequence>
<dbReference type="Pfam" id="PF12796">
    <property type="entry name" value="Ank_2"/>
    <property type="match status" value="6"/>
</dbReference>
<evidence type="ECO:0000256" key="1">
    <source>
        <dbReference type="ARBA" id="ARBA00022737"/>
    </source>
</evidence>
<evidence type="ECO:0000313" key="4">
    <source>
        <dbReference type="EMBL" id="GIJ86797.1"/>
    </source>
</evidence>
<keyword evidence="1" id="KW-0677">Repeat</keyword>
<dbReference type="InterPro" id="IPR002110">
    <property type="entry name" value="Ankyrin_rpt"/>
</dbReference>
<gene>
    <name evidence="4" type="ORF">Asppvi_005693</name>
</gene>
<dbReference type="PROSITE" id="PS50088">
    <property type="entry name" value="ANK_REPEAT"/>
    <property type="match status" value="10"/>
</dbReference>
<protein>
    <recommendedName>
        <fullName evidence="6">Ankyrin repeat-containing domain protein</fullName>
    </recommendedName>
</protein>
<evidence type="ECO:0000313" key="5">
    <source>
        <dbReference type="Proteomes" id="UP001043456"/>
    </source>
</evidence>
<feature type="repeat" description="ANK" evidence="3">
    <location>
        <begin position="136"/>
        <end position="168"/>
    </location>
</feature>